<sequence length="477" mass="51541">MISRVFDLLDTAASARPDDLAVVDDAGEWTYGQLADHSHGFAAWLTSAGIGAGDRVVVEATPRREFVAMLYGCLRIGGIFVPISPSMKEYQRDHVLADAEPAIVIADSDQADVWQQVRATLTEPFRSAEVLPTDIALLIYTSGTTAAPKAVVSHHGHVVFATGAIGSRLRYRPDDAVLCRLSLAFDYGLYQVFLCAQAGARLILPGQGAPDLLLLAEARRNRATVVPVVPSLATILLHCARRDRASTGIRLFTNTGEALSPATIARLREHFPGAGIQLMYGTTECKRISILEVDGDLERPGSVGRPLDGTKVDIVGEDGRPLPAGETGEIVVRGPHVMAGYWRSPELTERTFRTDQDTGTVALHTGDYGCLDSVGHIYFHGRRDDMFKRRGTRTSVQEIEAAAKDIPGVAEAVLLLPNEERDIVLCAVATIGPADILSGLGERLDSAKVPDVCLVFDHFDRSSNGKIDRESVARRVS</sequence>
<dbReference type="RefSeq" id="WP_207925943.1">
    <property type="nucleotide sequence ID" value="NZ_SLWS01000002.1"/>
</dbReference>
<dbReference type="AlphaFoldDB" id="A0A4V2S821"/>
<keyword evidence="3" id="KW-1185">Reference proteome</keyword>
<dbReference type="PANTHER" id="PTHR45527:SF1">
    <property type="entry name" value="FATTY ACID SYNTHASE"/>
    <property type="match status" value="1"/>
</dbReference>
<accession>A0A4V2S821</accession>
<dbReference type="EMBL" id="SLWS01000002">
    <property type="protein sequence ID" value="TCO61890.1"/>
    <property type="molecule type" value="Genomic_DNA"/>
</dbReference>
<dbReference type="Gene3D" id="3.30.300.30">
    <property type="match status" value="1"/>
</dbReference>
<protein>
    <submittedName>
        <fullName evidence="2">Amino acid adenylation domain-containing protein</fullName>
    </submittedName>
</protein>
<dbReference type="GO" id="GO:0043041">
    <property type="term" value="P:amino acid activation for nonribosomal peptide biosynthetic process"/>
    <property type="evidence" value="ECO:0007669"/>
    <property type="project" value="TreeGrafter"/>
</dbReference>
<dbReference type="Proteomes" id="UP000295680">
    <property type="component" value="Unassembled WGS sequence"/>
</dbReference>
<dbReference type="GO" id="GO:0005737">
    <property type="term" value="C:cytoplasm"/>
    <property type="evidence" value="ECO:0007669"/>
    <property type="project" value="TreeGrafter"/>
</dbReference>
<comment type="caution">
    <text evidence="2">The sequence shown here is derived from an EMBL/GenBank/DDBJ whole genome shotgun (WGS) entry which is preliminary data.</text>
</comment>
<dbReference type="Pfam" id="PF00501">
    <property type="entry name" value="AMP-binding"/>
    <property type="match status" value="1"/>
</dbReference>
<evidence type="ECO:0000313" key="3">
    <source>
        <dbReference type="Proteomes" id="UP000295680"/>
    </source>
</evidence>
<dbReference type="InterPro" id="IPR000873">
    <property type="entry name" value="AMP-dep_synth/lig_dom"/>
</dbReference>
<gene>
    <name evidence="2" type="ORF">EV192_10227</name>
</gene>
<dbReference type="GO" id="GO:0031177">
    <property type="term" value="F:phosphopantetheine binding"/>
    <property type="evidence" value="ECO:0007669"/>
    <property type="project" value="TreeGrafter"/>
</dbReference>
<dbReference type="SUPFAM" id="SSF56801">
    <property type="entry name" value="Acetyl-CoA synthetase-like"/>
    <property type="match status" value="1"/>
</dbReference>
<dbReference type="PANTHER" id="PTHR45527">
    <property type="entry name" value="NONRIBOSOMAL PEPTIDE SYNTHETASE"/>
    <property type="match status" value="1"/>
</dbReference>
<name>A0A4V2S821_9PSEU</name>
<dbReference type="Gene3D" id="3.40.50.12780">
    <property type="entry name" value="N-terminal domain of ligase-like"/>
    <property type="match status" value="1"/>
</dbReference>
<evidence type="ECO:0000313" key="2">
    <source>
        <dbReference type="EMBL" id="TCO61890.1"/>
    </source>
</evidence>
<organism evidence="2 3">
    <name type="scientific">Actinocrispum wychmicini</name>
    <dbReference type="NCBI Taxonomy" id="1213861"/>
    <lineage>
        <taxon>Bacteria</taxon>
        <taxon>Bacillati</taxon>
        <taxon>Actinomycetota</taxon>
        <taxon>Actinomycetes</taxon>
        <taxon>Pseudonocardiales</taxon>
        <taxon>Pseudonocardiaceae</taxon>
        <taxon>Actinocrispum</taxon>
    </lineage>
</organism>
<dbReference type="InterPro" id="IPR045851">
    <property type="entry name" value="AMP-bd_C_sf"/>
</dbReference>
<dbReference type="GO" id="GO:0044550">
    <property type="term" value="P:secondary metabolite biosynthetic process"/>
    <property type="evidence" value="ECO:0007669"/>
    <property type="project" value="TreeGrafter"/>
</dbReference>
<proteinExistence type="predicted"/>
<dbReference type="InterPro" id="IPR042099">
    <property type="entry name" value="ANL_N_sf"/>
</dbReference>
<evidence type="ECO:0000259" key="1">
    <source>
        <dbReference type="Pfam" id="PF00501"/>
    </source>
</evidence>
<reference evidence="2 3" key="1">
    <citation type="submission" date="2019-03" db="EMBL/GenBank/DDBJ databases">
        <title>Genomic Encyclopedia of Type Strains, Phase IV (KMG-IV): sequencing the most valuable type-strain genomes for metagenomic binning, comparative biology and taxonomic classification.</title>
        <authorList>
            <person name="Goeker M."/>
        </authorList>
    </citation>
    <scope>NUCLEOTIDE SEQUENCE [LARGE SCALE GENOMIC DNA]</scope>
    <source>
        <strain evidence="2 3">DSM 45934</strain>
    </source>
</reference>
<feature type="domain" description="AMP-dependent synthetase/ligase" evidence="1">
    <location>
        <begin position="10"/>
        <end position="342"/>
    </location>
</feature>